<feature type="binding site" evidence="6">
    <location>
        <position position="113"/>
    </location>
    <ligand>
        <name>NAD(+)</name>
        <dbReference type="ChEBI" id="CHEBI:57540"/>
    </ligand>
</feature>
<evidence type="ECO:0000313" key="9">
    <source>
        <dbReference type="Proteomes" id="UP001254165"/>
    </source>
</evidence>
<feature type="binding site" evidence="6">
    <location>
        <begin position="78"/>
        <end position="80"/>
    </location>
    <ligand>
        <name>NAD(+)</name>
        <dbReference type="ChEBI" id="CHEBI:57540"/>
    </ligand>
</feature>
<keyword evidence="1 6" id="KW-1277">Toxin-antitoxin system</keyword>
<evidence type="ECO:0000259" key="7">
    <source>
        <dbReference type="PROSITE" id="PS52018"/>
    </source>
</evidence>
<evidence type="ECO:0000256" key="2">
    <source>
        <dbReference type="ARBA" id="ARBA00022676"/>
    </source>
</evidence>
<accession>A0ABU3NPF4</accession>
<dbReference type="Proteomes" id="UP001254165">
    <property type="component" value="Unassembled WGS sequence"/>
</dbReference>
<comment type="caution">
    <text evidence="8">The sequence shown here is derived from an EMBL/GenBank/DDBJ whole genome shotgun (WGS) entry which is preliminary data.</text>
</comment>
<organism evidence="8 9">
    <name type="scientific">Thermanaerothrix solaris</name>
    <dbReference type="NCBI Taxonomy" id="3058434"/>
    <lineage>
        <taxon>Bacteria</taxon>
        <taxon>Bacillati</taxon>
        <taxon>Chloroflexota</taxon>
        <taxon>Anaerolineae</taxon>
        <taxon>Anaerolineales</taxon>
        <taxon>Anaerolineaceae</taxon>
        <taxon>Thermanaerothrix</taxon>
    </lineage>
</organism>
<name>A0ABU3NPF4_9CHLR</name>
<protein>
    <submittedName>
        <fullName evidence="8">DarT ssDNA thymidine ADP-ribosyltransferase family protein</fullName>
    </submittedName>
</protein>
<feature type="active site" evidence="6">
    <location>
        <position position="213"/>
    </location>
</feature>
<sequence length="333" mass="40082">MNAKWRTYSHPANYNGYNRKEGVSVKTQDSNYNLDGMNYQPHGYAKNILIMQEIAMKYPEKSKIQDICKNRKIEELVHFSQIENLHSIITRGLLTRDELRKRGIEYKYNDNLRLDNRLNTVSLSISFPNYKMFYKYRNQKKVDWVVVSLKPDILWELDCAFLPTNAASSEVKKTPIEQYKKPEALEYLFNDYYGDKRRYLELPYNYTTNPQAEILVFGDIAPSYIRKVYFENDEVLNNWLRQYGNSFQIDFDTDDECFEIKIEDNCFEFKVSNKYFKPREDYSLWTKELDKMIPAMEEPEFENPFQWIWKNLILKFLFRRTDGKTSCIYPQRK</sequence>
<dbReference type="InterPro" id="IPR029494">
    <property type="entry name" value="DarT"/>
</dbReference>
<comment type="catalytic activity">
    <reaction evidence="6">
        <text>a thymidine in DNA + NAD(+) = an N-(ADP-alpha-D-ribosyl)-thymidine in DNA + nicotinamide + H(+)</text>
        <dbReference type="Rhea" id="RHEA:71651"/>
        <dbReference type="Rhea" id="RHEA-COMP:13556"/>
        <dbReference type="Rhea" id="RHEA-COMP:18051"/>
        <dbReference type="ChEBI" id="CHEBI:15378"/>
        <dbReference type="ChEBI" id="CHEBI:17154"/>
        <dbReference type="ChEBI" id="CHEBI:57540"/>
        <dbReference type="ChEBI" id="CHEBI:137386"/>
        <dbReference type="ChEBI" id="CHEBI:191199"/>
    </reaction>
</comment>
<evidence type="ECO:0000256" key="6">
    <source>
        <dbReference type="PROSITE-ProRule" id="PRU01362"/>
    </source>
</evidence>
<feature type="domain" description="DarT" evidence="7">
    <location>
        <begin position="74"/>
        <end position="259"/>
    </location>
</feature>
<comment type="similarity">
    <text evidence="6">Belongs to the DarT ADP-ribosyltransferase family.</text>
</comment>
<keyword evidence="5 6" id="KW-0238">DNA-binding</keyword>
<proteinExistence type="inferred from homology"/>
<keyword evidence="4 6" id="KW-0548">Nucleotidyltransferase</keyword>
<dbReference type="EMBL" id="JAUHMF010000002">
    <property type="protein sequence ID" value="MDT8898724.1"/>
    <property type="molecule type" value="Genomic_DNA"/>
</dbReference>
<feature type="active site" description="Proton acceptor" evidence="6">
    <location>
        <position position="113"/>
    </location>
</feature>
<dbReference type="RefSeq" id="WP_315625386.1">
    <property type="nucleotide sequence ID" value="NZ_JAUHMF010000002.1"/>
</dbReference>
<keyword evidence="2 6" id="KW-0328">Glycosyltransferase</keyword>
<evidence type="ECO:0000256" key="4">
    <source>
        <dbReference type="ARBA" id="ARBA00022695"/>
    </source>
</evidence>
<evidence type="ECO:0000313" key="8">
    <source>
        <dbReference type="EMBL" id="MDT8898724.1"/>
    </source>
</evidence>
<reference evidence="8 9" key="1">
    <citation type="submission" date="2023-07" db="EMBL/GenBank/DDBJ databases">
        <title>Novel species of Thermanaerothrix with wide hydrolytic capabilities.</title>
        <authorList>
            <person name="Zayulina K.S."/>
            <person name="Podosokorskaya O.A."/>
            <person name="Elcheninov A.G."/>
        </authorList>
    </citation>
    <scope>NUCLEOTIDE SEQUENCE [LARGE SCALE GENOMIC DNA]</scope>
    <source>
        <strain evidence="8 9">4228-RoL</strain>
    </source>
</reference>
<gene>
    <name evidence="8" type="ORF">QYE77_10625</name>
</gene>
<dbReference type="Pfam" id="PF14487">
    <property type="entry name" value="DarT"/>
    <property type="match status" value="1"/>
</dbReference>
<keyword evidence="3 6" id="KW-0808">Transferase</keyword>
<evidence type="ECO:0000256" key="5">
    <source>
        <dbReference type="ARBA" id="ARBA00023125"/>
    </source>
</evidence>
<evidence type="ECO:0000256" key="1">
    <source>
        <dbReference type="ARBA" id="ARBA00022649"/>
    </source>
</evidence>
<dbReference type="PROSITE" id="PS52018">
    <property type="entry name" value="DART"/>
    <property type="match status" value="1"/>
</dbReference>
<keyword evidence="9" id="KW-1185">Reference proteome</keyword>
<comment type="caution">
    <text evidence="6">Lacks conserved residue(s) required for the propagation of feature annotation.</text>
</comment>
<evidence type="ECO:0000256" key="3">
    <source>
        <dbReference type="ARBA" id="ARBA00022679"/>
    </source>
</evidence>